<dbReference type="eggNOG" id="ENOG50301SY">
    <property type="taxonomic scope" value="Bacteria"/>
</dbReference>
<name>A0A0R1RJ96_9LACO</name>
<protein>
    <submittedName>
        <fullName evidence="1">Uncharacterized protein</fullName>
    </submittedName>
</protein>
<keyword evidence="2" id="KW-1185">Reference proteome</keyword>
<proteinExistence type="predicted"/>
<dbReference type="OrthoDB" id="2323851at2"/>
<evidence type="ECO:0000313" key="2">
    <source>
        <dbReference type="Proteomes" id="UP000051999"/>
    </source>
</evidence>
<dbReference type="STRING" id="1114972.FD35_GL001223"/>
<dbReference type="AlphaFoldDB" id="A0A0R1RJ96"/>
<dbReference type="RefSeq" id="WP_017262517.1">
    <property type="nucleotide sequence ID" value="NZ_AUAW01000004.1"/>
</dbReference>
<sequence length="524" mass="60017">MKDSNDKLLKYWPIFEEFDEYTDFAGYPTQALKESIRYFVEMMSHITQKPVSKWTVKIIMRGITEFVEEAEADPDPDPDEESVTILILTYDIITAYMRCLSVHRLTEANLDDLRASLNDFEKRHGLKGPVLDPSVFQEPRSVREDPNLPQWLDYVARDITGYTREWLRAYFESNVWKHRENKISRDLVETAFTTLVEKGYDVYRKTPKTWTKTAITGVLTGYFVSNMTLTPEEYRQVAPAITPLLAFVGDQGWLNEKRASNYQRYINEAASVMIELAEDPLNSSPAKMLGQALLENGVDLNDSDAVQKFIEQVNENGGVDSLYGDDDQLFDDEDGIPDDLVQLLDNPEQLTEAAKVYDPDPERDYLNDAHRPASSGWRKSRAVETHQLAVETGIRLWLQRAQYAIPKTFETTDLMFAVTDFMDVLYARNLVTPSQWTVAALKEIGQWYERTQTVKDYRDMQVVIAGVIGVLRSTDVISQKQSIQLTAAFNGEKIPDVGGPQKVTGKVMSMKQARKLLKNKRRKR</sequence>
<gene>
    <name evidence="1" type="ORF">FD35_GL001223</name>
</gene>
<dbReference type="EMBL" id="AZFF01000002">
    <property type="protein sequence ID" value="KRL56927.1"/>
    <property type="molecule type" value="Genomic_DNA"/>
</dbReference>
<organism evidence="1 2">
    <name type="scientific">Furfurilactobacillus rossiae DSM 15814</name>
    <dbReference type="NCBI Taxonomy" id="1114972"/>
    <lineage>
        <taxon>Bacteria</taxon>
        <taxon>Bacillati</taxon>
        <taxon>Bacillota</taxon>
        <taxon>Bacilli</taxon>
        <taxon>Lactobacillales</taxon>
        <taxon>Lactobacillaceae</taxon>
        <taxon>Furfurilactobacillus</taxon>
    </lineage>
</organism>
<reference evidence="1 2" key="1">
    <citation type="journal article" date="2015" name="Genome Announc.">
        <title>Expanding the biotechnology potential of lactobacilli through comparative genomics of 213 strains and associated genera.</title>
        <authorList>
            <person name="Sun Z."/>
            <person name="Harris H.M."/>
            <person name="McCann A."/>
            <person name="Guo C."/>
            <person name="Argimon S."/>
            <person name="Zhang W."/>
            <person name="Yang X."/>
            <person name="Jeffery I.B."/>
            <person name="Cooney J.C."/>
            <person name="Kagawa T.F."/>
            <person name="Liu W."/>
            <person name="Song Y."/>
            <person name="Salvetti E."/>
            <person name="Wrobel A."/>
            <person name="Rasinkangas P."/>
            <person name="Parkhill J."/>
            <person name="Rea M.C."/>
            <person name="O'Sullivan O."/>
            <person name="Ritari J."/>
            <person name="Douillard F.P."/>
            <person name="Paul Ross R."/>
            <person name="Yang R."/>
            <person name="Briner A.E."/>
            <person name="Felis G.E."/>
            <person name="de Vos W.M."/>
            <person name="Barrangou R."/>
            <person name="Klaenhammer T.R."/>
            <person name="Caufield P.W."/>
            <person name="Cui Y."/>
            <person name="Zhang H."/>
            <person name="O'Toole P.W."/>
        </authorList>
    </citation>
    <scope>NUCLEOTIDE SEQUENCE [LARGE SCALE GENOMIC DNA]</scope>
    <source>
        <strain evidence="1 2">DSM 15814</strain>
    </source>
</reference>
<dbReference type="Proteomes" id="UP000051999">
    <property type="component" value="Unassembled WGS sequence"/>
</dbReference>
<comment type="caution">
    <text evidence="1">The sequence shown here is derived from an EMBL/GenBank/DDBJ whole genome shotgun (WGS) entry which is preliminary data.</text>
</comment>
<dbReference type="PATRIC" id="fig|1114972.6.peg.1239"/>
<accession>A0A0R1RJ96</accession>
<evidence type="ECO:0000313" key="1">
    <source>
        <dbReference type="EMBL" id="KRL56927.1"/>
    </source>
</evidence>